<reference evidence="6 7" key="1">
    <citation type="submission" date="2019-02" db="EMBL/GenBank/DDBJ databases">
        <title>Deep-cultivation of Planctomycetes and their phenomic and genomic characterization uncovers novel biology.</title>
        <authorList>
            <person name="Wiegand S."/>
            <person name="Jogler M."/>
            <person name="Boedeker C."/>
            <person name="Pinto D."/>
            <person name="Vollmers J."/>
            <person name="Rivas-Marin E."/>
            <person name="Kohn T."/>
            <person name="Peeters S.H."/>
            <person name="Heuer A."/>
            <person name="Rast P."/>
            <person name="Oberbeckmann S."/>
            <person name="Bunk B."/>
            <person name="Jeske O."/>
            <person name="Meyerdierks A."/>
            <person name="Storesund J.E."/>
            <person name="Kallscheuer N."/>
            <person name="Luecker S."/>
            <person name="Lage O.M."/>
            <person name="Pohl T."/>
            <person name="Merkel B.J."/>
            <person name="Hornburger P."/>
            <person name="Mueller R.-W."/>
            <person name="Bruemmer F."/>
            <person name="Labrenz M."/>
            <person name="Spormann A.M."/>
            <person name="Op den Camp H."/>
            <person name="Overmann J."/>
            <person name="Amann R."/>
            <person name="Jetten M.S.M."/>
            <person name="Mascher T."/>
            <person name="Medema M.H."/>
            <person name="Devos D.P."/>
            <person name="Kaster A.-K."/>
            <person name="Ovreas L."/>
            <person name="Rohde M."/>
            <person name="Galperin M.Y."/>
            <person name="Jogler C."/>
        </authorList>
    </citation>
    <scope>NUCLEOTIDE SEQUENCE [LARGE SCALE GENOMIC DNA]</scope>
    <source>
        <strain evidence="6 7">Mal52</strain>
    </source>
</reference>
<keyword evidence="2 6" id="KW-0378">Hydrolase</keyword>
<dbReference type="InterPro" id="IPR014395">
    <property type="entry name" value="Pen/GL7ACA/AHL_acylase"/>
</dbReference>
<dbReference type="SUPFAM" id="SSF56235">
    <property type="entry name" value="N-terminal nucleophile aminohydrolases (Ntn hydrolases)"/>
    <property type="match status" value="1"/>
</dbReference>
<keyword evidence="5" id="KW-0106">Calcium</keyword>
<dbReference type="InterPro" id="IPR043146">
    <property type="entry name" value="Penicillin_amidase_N_B-knob"/>
</dbReference>
<evidence type="ECO:0000256" key="4">
    <source>
        <dbReference type="PIRSR" id="PIRSR001227-1"/>
    </source>
</evidence>
<evidence type="ECO:0000256" key="3">
    <source>
        <dbReference type="ARBA" id="ARBA00023145"/>
    </source>
</evidence>
<evidence type="ECO:0000313" key="7">
    <source>
        <dbReference type="Proteomes" id="UP000319383"/>
    </source>
</evidence>
<feature type="binding site" evidence="5">
    <location>
        <position position="334"/>
    </location>
    <ligand>
        <name>Ca(2+)</name>
        <dbReference type="ChEBI" id="CHEBI:29108"/>
    </ligand>
</feature>
<evidence type="ECO:0000256" key="5">
    <source>
        <dbReference type="PIRSR" id="PIRSR001227-2"/>
    </source>
</evidence>
<dbReference type="GO" id="GO:0017000">
    <property type="term" value="P:antibiotic biosynthetic process"/>
    <property type="evidence" value="ECO:0007669"/>
    <property type="project" value="InterPro"/>
</dbReference>
<dbReference type="EMBL" id="CP036276">
    <property type="protein sequence ID" value="QDU45346.1"/>
    <property type="molecule type" value="Genomic_DNA"/>
</dbReference>
<dbReference type="Gene3D" id="2.30.120.10">
    <property type="match status" value="1"/>
</dbReference>
<organism evidence="6 7">
    <name type="scientific">Symmachiella dynata</name>
    <dbReference type="NCBI Taxonomy" id="2527995"/>
    <lineage>
        <taxon>Bacteria</taxon>
        <taxon>Pseudomonadati</taxon>
        <taxon>Planctomycetota</taxon>
        <taxon>Planctomycetia</taxon>
        <taxon>Planctomycetales</taxon>
        <taxon>Planctomycetaceae</taxon>
        <taxon>Symmachiella</taxon>
    </lineage>
</organism>
<dbReference type="GO" id="GO:0016811">
    <property type="term" value="F:hydrolase activity, acting on carbon-nitrogen (but not peptide) bonds, in linear amides"/>
    <property type="evidence" value="ECO:0007669"/>
    <property type="project" value="InterPro"/>
</dbReference>
<dbReference type="KEGG" id="sdyn:Mal52_38400"/>
<dbReference type="Proteomes" id="UP000319383">
    <property type="component" value="Chromosome"/>
</dbReference>
<evidence type="ECO:0000256" key="2">
    <source>
        <dbReference type="ARBA" id="ARBA00022801"/>
    </source>
</evidence>
<evidence type="ECO:0000256" key="1">
    <source>
        <dbReference type="ARBA" id="ARBA00006586"/>
    </source>
</evidence>
<comment type="cofactor">
    <cofactor evidence="5">
        <name>Ca(2+)</name>
        <dbReference type="ChEBI" id="CHEBI:29108"/>
    </cofactor>
    <text evidence="5">Binds 1 Ca(2+) ion per dimer.</text>
</comment>
<feature type="active site" description="Nucleophile" evidence="4">
    <location>
        <position position="259"/>
    </location>
</feature>
<dbReference type="Pfam" id="PF01804">
    <property type="entry name" value="Penicil_amidase"/>
    <property type="match status" value="1"/>
</dbReference>
<evidence type="ECO:0000313" key="6">
    <source>
        <dbReference type="EMBL" id="QDU45346.1"/>
    </source>
</evidence>
<gene>
    <name evidence="6" type="primary">quiP</name>
    <name evidence="6" type="ORF">Mal52_38400</name>
</gene>
<dbReference type="Gene3D" id="1.10.439.10">
    <property type="entry name" value="Penicillin Amidohydrolase, domain 1"/>
    <property type="match status" value="1"/>
</dbReference>
<keyword evidence="3" id="KW-0865">Zymogen</keyword>
<dbReference type="EC" id="3.5.1.97" evidence="6"/>
<proteinExistence type="inferred from homology"/>
<dbReference type="PANTHER" id="PTHR34218:SF4">
    <property type="entry name" value="ACYL-HOMOSERINE LACTONE ACYLASE QUIP"/>
    <property type="match status" value="1"/>
</dbReference>
<keyword evidence="5" id="KW-0479">Metal-binding</keyword>
<keyword evidence="7" id="KW-1185">Reference proteome</keyword>
<dbReference type="Gene3D" id="1.10.1400.10">
    <property type="match status" value="1"/>
</dbReference>
<accession>A0A517ZS70</accession>
<dbReference type="RefSeq" id="WP_197534303.1">
    <property type="nucleotide sequence ID" value="NZ_CP036276.1"/>
</dbReference>
<comment type="similarity">
    <text evidence="1">Belongs to the peptidase S45 family.</text>
</comment>
<sequence>MQFSTEDLLRRLGSGETIETLCCELQMNSGQFQEWWANETKRRLSPNPETVPAPISATTKIHRDDRGIPHIVAENDVDLFVGYGYAMAADRLFQLDNLRRKSSGRLAEVVGEAAVDLDLTARTIGFRAIAEAQWQQLPSQTRTLLTAFTAGINAHIEAVGDLLPIEFALLDYQPEPWTEVDSLAIEIELQWYLTGRFRVIAIPELVKRQLGNGPLYRDFLLGEADDEAMLPHGAYPATATGDVEPVGVVQGSPFEAHGSNNWVLAGNKTVSGKPLLASDPHIAFAAVSCWYEAHLCGGSFNVAGMTYIGMPAMMFGQNEYVAWGCTNNLCSQRDLYQEQTDPDHPGAFLYDGKWDPAQELTETIVVKDAEPIHKTIQFSRNGPIVNDILPTAARDTGPVSLRWLGRHSSGWLTALLQMNQAKSVDGLFAASRPWHVPTFAVVAADDQGHIGFQATGRIPQRKLNERGYRPGWDPEHQWTGLIPFEQMPHWSDPDRGWICTANNRVADDDFPYPLYGTWSSCQRARRIRQMIESKPQLSRDDMAAMQVDSLSLRAVDCVPPLVAILESHSTPAFTQAIDVLSEWNCRCDPQEVAPTLFNAFFVNWCQTVASERFEGEVADFVAGAASGIASRLLAADSNGWFHRRNRTEAVVDTFRITLAELAEKMGPELETWRWERWHRMPLRHVLSQIGDLGVLLNHGDVPVPGDMTTVGNTGYSPDGRAVTGSGYRMIADFDQAAPVLFAQDAQSQSGQPGSPHYDDQLADWLDKKYHSLPLSPAAVEQAACSTVTLTAEK</sequence>
<protein>
    <submittedName>
        <fullName evidence="6">Acyl-homoserine lactone acylase QuiP</fullName>
        <ecNumber evidence="6">3.5.1.97</ecNumber>
    </submittedName>
</protein>
<dbReference type="InterPro" id="IPR002692">
    <property type="entry name" value="S45"/>
</dbReference>
<dbReference type="InterPro" id="IPR043147">
    <property type="entry name" value="Penicillin_amidase_A-knob"/>
</dbReference>
<dbReference type="GO" id="GO:0046872">
    <property type="term" value="F:metal ion binding"/>
    <property type="evidence" value="ECO:0007669"/>
    <property type="project" value="UniProtKB-KW"/>
</dbReference>
<dbReference type="CDD" id="cd03747">
    <property type="entry name" value="Ntn_PGA_like"/>
    <property type="match status" value="1"/>
</dbReference>
<dbReference type="AlphaFoldDB" id="A0A517ZS70"/>
<dbReference type="Gene3D" id="3.60.20.10">
    <property type="entry name" value="Glutamine Phosphoribosylpyrophosphate, subunit 1, domain 1"/>
    <property type="match status" value="1"/>
</dbReference>
<name>A0A517ZS70_9PLAN</name>
<dbReference type="PIRSF" id="PIRSF001227">
    <property type="entry name" value="Pen_acylase"/>
    <property type="match status" value="1"/>
</dbReference>
<dbReference type="InterPro" id="IPR023343">
    <property type="entry name" value="Penicillin_amidase_dom1"/>
</dbReference>
<dbReference type="InterPro" id="IPR029055">
    <property type="entry name" value="Ntn_hydrolases_N"/>
</dbReference>
<dbReference type="PANTHER" id="PTHR34218">
    <property type="entry name" value="PEPTIDASE S45 PENICILLIN AMIDASE"/>
    <property type="match status" value="1"/>
</dbReference>